<dbReference type="AlphaFoldDB" id="A0A4R0WZR6"/>
<organism evidence="1 2">
    <name type="scientific">Paraburkholderia steynii</name>
    <dbReference type="NCBI Taxonomy" id="1245441"/>
    <lineage>
        <taxon>Bacteria</taxon>
        <taxon>Pseudomonadati</taxon>
        <taxon>Pseudomonadota</taxon>
        <taxon>Betaproteobacteria</taxon>
        <taxon>Burkholderiales</taxon>
        <taxon>Burkholderiaceae</taxon>
        <taxon>Paraburkholderia</taxon>
    </lineage>
</organism>
<keyword evidence="2" id="KW-1185">Reference proteome</keyword>
<reference evidence="1 2" key="1">
    <citation type="submission" date="2017-02" db="EMBL/GenBank/DDBJ databases">
        <title>Paraburkholderia sophoroidis sp. nov. and Paraburkholderia steynii sp. nov. rhizobial symbionts of the fynbos legume Hypocalyptus sophoroides.</title>
        <authorList>
            <person name="Steenkamp E.T."/>
            <person name="Beukes C.W."/>
            <person name="Van Zyl E."/>
            <person name="Avontuur J."/>
            <person name="Chan W.Y."/>
            <person name="Hassen A."/>
            <person name="Palmer M."/>
            <person name="Mthombeni L."/>
            <person name="Phalane F."/>
            <person name="Sereme K."/>
            <person name="Venter S.N."/>
        </authorList>
    </citation>
    <scope>NUCLEOTIDE SEQUENCE [LARGE SCALE GENOMIC DNA]</scope>
    <source>
        <strain evidence="1 2">HC1.1ba</strain>
    </source>
</reference>
<protein>
    <submittedName>
        <fullName evidence="1">Uncharacterized protein</fullName>
    </submittedName>
</protein>
<dbReference type="EMBL" id="MWML01000548">
    <property type="protein sequence ID" value="TCG03044.1"/>
    <property type="molecule type" value="Genomic_DNA"/>
</dbReference>
<accession>A0A4R0WZR6</accession>
<evidence type="ECO:0000313" key="2">
    <source>
        <dbReference type="Proteomes" id="UP000294200"/>
    </source>
</evidence>
<comment type="caution">
    <text evidence="1">The sequence shown here is derived from an EMBL/GenBank/DDBJ whole genome shotgun (WGS) entry which is preliminary data.</text>
</comment>
<name>A0A4R0WZR6_9BURK</name>
<gene>
    <name evidence="1" type="ORF">BZM27_51380</name>
</gene>
<dbReference type="Proteomes" id="UP000294200">
    <property type="component" value="Unassembled WGS sequence"/>
</dbReference>
<sequence length="59" mass="6002">MRPVIPAELNVSFLLLDAATSTLGIDSEAAIPARAGETHAEAHGGRACCLAVDAANVRS</sequence>
<proteinExistence type="predicted"/>
<evidence type="ECO:0000313" key="1">
    <source>
        <dbReference type="EMBL" id="TCG03044.1"/>
    </source>
</evidence>